<dbReference type="Gene3D" id="1.10.510.10">
    <property type="entry name" value="Transferase(Phosphotransferase) domain 1"/>
    <property type="match status" value="1"/>
</dbReference>
<feature type="domain" description="Protein kinase" evidence="20">
    <location>
        <begin position="709"/>
        <end position="1019"/>
    </location>
</feature>
<keyword evidence="14" id="KW-1133">Transmembrane helix</keyword>
<dbReference type="CDD" id="cd13982">
    <property type="entry name" value="STKc_IRE1"/>
    <property type="match status" value="1"/>
</dbReference>
<gene>
    <name evidence="23" type="ORF">KLLA0_D13266g</name>
</gene>
<evidence type="ECO:0000256" key="1">
    <source>
        <dbReference type="ARBA" id="ARBA00001946"/>
    </source>
</evidence>
<dbReference type="HOGENOM" id="CLU_004875_2_1_1"/>
<dbReference type="CDD" id="cd09769">
    <property type="entry name" value="Luminal_IRE1"/>
    <property type="match status" value="1"/>
</dbReference>
<keyword evidence="13" id="KW-0460">Magnesium</keyword>
<evidence type="ECO:0000256" key="18">
    <source>
        <dbReference type="ARBA" id="ARBA00048977"/>
    </source>
</evidence>
<evidence type="ECO:0000256" key="10">
    <source>
        <dbReference type="ARBA" id="ARBA00022777"/>
    </source>
</evidence>
<keyword evidence="12" id="KW-0067">ATP-binding</keyword>
<dbReference type="GO" id="GO:0036498">
    <property type="term" value="P:IRE1-mediated unfolded protein response"/>
    <property type="evidence" value="ECO:0007669"/>
    <property type="project" value="TreeGrafter"/>
</dbReference>
<dbReference type="GO" id="GO:0016787">
    <property type="term" value="F:hydrolase activity"/>
    <property type="evidence" value="ECO:0007669"/>
    <property type="project" value="UniProtKB-KW"/>
</dbReference>
<keyword evidence="8" id="KW-0732">Signal</keyword>
<dbReference type="Gene3D" id="1.20.1440.180">
    <property type="entry name" value="KEN domain"/>
    <property type="match status" value="1"/>
</dbReference>
<dbReference type="PROSITE" id="PS00108">
    <property type="entry name" value="PROTEIN_KINASE_ST"/>
    <property type="match status" value="1"/>
</dbReference>
<dbReference type="SMART" id="SM00220">
    <property type="entry name" value="S_TKc"/>
    <property type="match status" value="1"/>
</dbReference>
<dbReference type="PANTHER" id="PTHR13954">
    <property type="entry name" value="IRE1-RELATED"/>
    <property type="match status" value="1"/>
</dbReference>
<comment type="catalytic activity">
    <reaction evidence="18">
        <text>L-seryl-[protein] + ATP = O-phospho-L-seryl-[protein] + ADP + H(+)</text>
        <dbReference type="Rhea" id="RHEA:17989"/>
        <dbReference type="Rhea" id="RHEA-COMP:9863"/>
        <dbReference type="Rhea" id="RHEA-COMP:11604"/>
        <dbReference type="ChEBI" id="CHEBI:15378"/>
        <dbReference type="ChEBI" id="CHEBI:29999"/>
        <dbReference type="ChEBI" id="CHEBI:30616"/>
        <dbReference type="ChEBI" id="CHEBI:83421"/>
        <dbReference type="ChEBI" id="CHEBI:456216"/>
        <dbReference type="EC" id="2.7.11.1"/>
    </reaction>
    <physiologicalReaction direction="left-to-right" evidence="18">
        <dbReference type="Rhea" id="RHEA:17990"/>
    </physiologicalReaction>
</comment>
<keyword evidence="7" id="KW-0479">Metal-binding</keyword>
<evidence type="ECO:0000256" key="2">
    <source>
        <dbReference type="ARBA" id="ARBA00004479"/>
    </source>
</evidence>
<feature type="domain" description="KEN" evidence="22">
    <location>
        <begin position="1022"/>
        <end position="1152"/>
    </location>
</feature>
<dbReference type="Gene3D" id="2.130.10.10">
    <property type="entry name" value="YVTN repeat-like/Quinoprotein amine dehydrogenase"/>
    <property type="match status" value="1"/>
</dbReference>
<evidence type="ECO:0000256" key="8">
    <source>
        <dbReference type="ARBA" id="ARBA00022729"/>
    </source>
</evidence>
<dbReference type="Pfam" id="PF00069">
    <property type="entry name" value="Pkinase"/>
    <property type="match status" value="2"/>
</dbReference>
<dbReference type="FunCoup" id="Q6CQY5">
    <property type="interactions" value="168"/>
</dbReference>
<evidence type="ECO:0000256" key="6">
    <source>
        <dbReference type="ARBA" id="ARBA00022692"/>
    </source>
</evidence>
<dbReference type="OMA" id="IRYYCSE"/>
<dbReference type="GO" id="GO:0004521">
    <property type="term" value="F:RNA endonuclease activity"/>
    <property type="evidence" value="ECO:0007669"/>
    <property type="project" value="InterPro"/>
</dbReference>
<keyword evidence="15" id="KW-0472">Membrane</keyword>
<evidence type="ECO:0000259" key="21">
    <source>
        <dbReference type="PROSITE" id="PS50112"/>
    </source>
</evidence>
<dbReference type="FunFam" id="1.10.510.10:FF:000572">
    <property type="entry name" value="Serine/threonine-protein kinase/endoribonuclease IRE1"/>
    <property type="match status" value="1"/>
</dbReference>
<dbReference type="SUPFAM" id="SSF50998">
    <property type="entry name" value="Quinoprotein alcohol dehydrogenase-like"/>
    <property type="match status" value="1"/>
</dbReference>
<dbReference type="GO" id="GO:0070059">
    <property type="term" value="P:intrinsic apoptotic signaling pathway in response to endoplasmic reticulum stress"/>
    <property type="evidence" value="ECO:0007669"/>
    <property type="project" value="TreeGrafter"/>
</dbReference>
<keyword evidence="10" id="KW-0418">Kinase</keyword>
<keyword evidence="24" id="KW-1185">Reference proteome</keyword>
<keyword evidence="9" id="KW-0547">Nucleotide-binding</keyword>
<dbReference type="SUPFAM" id="SSF56112">
    <property type="entry name" value="Protein kinase-like (PK-like)"/>
    <property type="match status" value="1"/>
</dbReference>
<evidence type="ECO:0000256" key="3">
    <source>
        <dbReference type="ARBA" id="ARBA00012513"/>
    </source>
</evidence>
<evidence type="ECO:0000256" key="17">
    <source>
        <dbReference type="ARBA" id="ARBA00048659"/>
    </source>
</evidence>
<dbReference type="PROSITE" id="PS51392">
    <property type="entry name" value="KEN"/>
    <property type="match status" value="1"/>
</dbReference>
<dbReference type="STRING" id="284590.Q6CQY5"/>
<evidence type="ECO:0000313" key="23">
    <source>
        <dbReference type="EMBL" id="CAH00750.1"/>
    </source>
</evidence>
<evidence type="ECO:0000256" key="4">
    <source>
        <dbReference type="ARBA" id="ARBA00022527"/>
    </source>
</evidence>
<reference evidence="23 24" key="1">
    <citation type="journal article" date="2004" name="Nature">
        <title>Genome evolution in yeasts.</title>
        <authorList>
            <consortium name="Genolevures"/>
            <person name="Dujon B."/>
            <person name="Sherman D."/>
            <person name="Fischer G."/>
            <person name="Durrens P."/>
            <person name="Casaregola S."/>
            <person name="Lafontaine I."/>
            <person name="de Montigny J."/>
            <person name="Marck C."/>
            <person name="Neuveglise C."/>
            <person name="Talla E."/>
            <person name="Goffard N."/>
            <person name="Frangeul L."/>
            <person name="Aigle M."/>
            <person name="Anthouard V."/>
            <person name="Babour A."/>
            <person name="Barbe V."/>
            <person name="Barnay S."/>
            <person name="Blanchin S."/>
            <person name="Beckerich J.M."/>
            <person name="Beyne E."/>
            <person name="Bleykasten C."/>
            <person name="Boisrame A."/>
            <person name="Boyer J."/>
            <person name="Cattolico L."/>
            <person name="Confanioleri F."/>
            <person name="de Daruvar A."/>
            <person name="Despons L."/>
            <person name="Fabre E."/>
            <person name="Fairhead C."/>
            <person name="Ferry-Dumazet H."/>
            <person name="Groppi A."/>
            <person name="Hantraye F."/>
            <person name="Hennequin C."/>
            <person name="Jauniaux N."/>
            <person name="Joyet P."/>
            <person name="Kachouri R."/>
            <person name="Kerrest A."/>
            <person name="Koszul R."/>
            <person name="Lemaire M."/>
            <person name="Lesur I."/>
            <person name="Ma L."/>
            <person name="Muller H."/>
            <person name="Nicaud J.M."/>
            <person name="Nikolski M."/>
            <person name="Oztas S."/>
            <person name="Ozier-Kalogeropoulos O."/>
            <person name="Pellenz S."/>
            <person name="Potier S."/>
            <person name="Richard G.F."/>
            <person name="Straub M.L."/>
            <person name="Suleau A."/>
            <person name="Swennene D."/>
            <person name="Tekaia F."/>
            <person name="Wesolowski-Louvel M."/>
            <person name="Westhof E."/>
            <person name="Wirth B."/>
            <person name="Zeniou-Meyer M."/>
            <person name="Zivanovic I."/>
            <person name="Bolotin-Fukuhara M."/>
            <person name="Thierry A."/>
            <person name="Bouchier C."/>
            <person name="Caudron B."/>
            <person name="Scarpelli C."/>
            <person name="Gaillardin C."/>
            <person name="Weissenbach J."/>
            <person name="Wincker P."/>
            <person name="Souciet J.L."/>
        </authorList>
    </citation>
    <scope>NUCLEOTIDE SEQUENCE [LARGE SCALE GENOMIC DNA]</scope>
    <source>
        <strain evidence="24">ATCC 8585 / CBS 2359 / DSM 70799 / NBRC 1267 / NRRL Y-1140 / WM37</strain>
    </source>
</reference>
<dbReference type="GO" id="GO:1990604">
    <property type="term" value="C:IRE1-TRAF2-ASK1 complex"/>
    <property type="evidence" value="ECO:0007669"/>
    <property type="project" value="TreeGrafter"/>
</dbReference>
<keyword evidence="16" id="KW-0325">Glycoprotein</keyword>
<dbReference type="PaxDb" id="284590-Q6CQY5"/>
<dbReference type="GO" id="GO:0005524">
    <property type="term" value="F:ATP binding"/>
    <property type="evidence" value="ECO:0007669"/>
    <property type="project" value="UniProtKB-KW"/>
</dbReference>
<dbReference type="Pfam" id="PF06479">
    <property type="entry name" value="Ribonuc_2-5A"/>
    <property type="match status" value="1"/>
</dbReference>
<feature type="region of interest" description="Disordered" evidence="19">
    <location>
        <begin position="631"/>
        <end position="693"/>
    </location>
</feature>
<feature type="compositionally biased region" description="Basic residues" evidence="19">
    <location>
        <begin position="669"/>
        <end position="684"/>
    </location>
</feature>
<dbReference type="InterPro" id="IPR045133">
    <property type="entry name" value="IRE1/2-like"/>
</dbReference>
<dbReference type="InterPro" id="IPR010513">
    <property type="entry name" value="KEN_dom"/>
</dbReference>
<dbReference type="GO" id="GO:0006397">
    <property type="term" value="P:mRNA processing"/>
    <property type="evidence" value="ECO:0007669"/>
    <property type="project" value="InterPro"/>
</dbReference>
<feature type="domain" description="PAS" evidence="21">
    <location>
        <begin position="517"/>
        <end position="553"/>
    </location>
</feature>
<dbReference type="FunFam" id="3.30.200.20:FF:000077">
    <property type="entry name" value="Putative Serine/threonine-protein kinase/endoribonuclease IRE1"/>
    <property type="match status" value="1"/>
</dbReference>
<sequence length="1152" mass="129398">MRKGRLLSAIQVLIFFSFFTYVSGGWRDIFPKRGTVLLSESSSVSISDTSHRTVAGVPILDHKTIVRQRPTSVTREASAKLYRKPASATTIASTASAIKNEGAGSEEKSKMKVKVTPVGWGGSSKVSREEVIVNDKANSLIAISGNIRDLSALKLSDILIATDIEGGLHGIDRASGRLLWSIDRPELPPLLEIRHPSSIVNETLIVEPYGDGNVFYFNPYQGLQKLPVSIKHLVEASPLSIKSKIVVDDLGTVIEDEKIYTGSRRTDLYTIDTVTGEIISAFGPGTENKVYNKDKVECTGYLGTNECENIVVIGKTNYELTIHSNEQTLYNVKYSQWQHNTLVNHLASQNLVSRDGVYIAPFKDKSLVAIDTDFNLAKWVCPNLPAIINNVFDIYIDYSTEEKVLLPHPHQIVNDIDDVAEEDFQVYVDLTEDGTWFALSSDYFSSLVNAAPTSKFSLNSRWRQPEIFHDPLLLRMSIIGVHHLNLQQYRKVLINNEPYSTVPSLPSGPESNYPPALPGVSPSEDLSKSIGKYISPEELQRIQEQLAKTINEEQNSLTNRISNSIIRIVESGLMMVLAVFLLYILASLNVIPPLHVLLTEIGILPKVQIPTQEVKIDTAISHKVNTNDIGKELSEKNTGNQDLPFDQNEGVSSETGTGDFEAENSEEKKKRKRGSRGGKKNKKTSKLDDDGPMLDFKEFEQEGHLKHLSISSRVLGYGSSGTVVFQGKFQNRPVAVKRLLIDFYDIASKEIQLLSESDDHPNVIRYYFSESTEKFMYIAVELCSASLEDVIEGSKGLAKNVAVQKNIDPINVLFQITSGVNHLHSMKIVHRDLKPQNILIAPPKRYLSLHASKNKFRVLISDFGLCKKLEIDESSFRTNNFNNPTGTSGWRAPEIISGEVSLSESFASETSTVSNSTETVSLDVNHMDLVTKKRLTRAVDIFSLGCIFYYVLSKGEHPFGDRILREANILKGDYRLDGIKKSIQERSVCIEAADLIKSMLEQNPLLRPASDEILKHPLFWGVSKKLEFLLKVSDRFEVERRDPPSPLLLKLEEVSAKVITTGDWSMKFDAVFMENLGKYRKYKGEKLMDLLRALRNKYHHFRDLPDELAEVMGPIPDGFYKYFIQRFPNLLMEIYYVVDRNLKDDQVLSEFF</sequence>
<dbReference type="SMART" id="SM00564">
    <property type="entry name" value="PQQ"/>
    <property type="match status" value="3"/>
</dbReference>
<dbReference type="eggNOG" id="KOG1027">
    <property type="taxonomic scope" value="Eukaryota"/>
</dbReference>
<comment type="cofactor">
    <cofactor evidence="1">
        <name>Mg(2+)</name>
        <dbReference type="ChEBI" id="CHEBI:18420"/>
    </cofactor>
</comment>
<dbReference type="InterPro" id="IPR000014">
    <property type="entry name" value="PAS"/>
</dbReference>
<proteinExistence type="predicted"/>
<evidence type="ECO:0000256" key="13">
    <source>
        <dbReference type="ARBA" id="ARBA00022842"/>
    </source>
</evidence>
<evidence type="ECO:0000256" key="7">
    <source>
        <dbReference type="ARBA" id="ARBA00022723"/>
    </source>
</evidence>
<accession>Q6CQY5</accession>
<evidence type="ECO:0000256" key="9">
    <source>
        <dbReference type="ARBA" id="ARBA00022741"/>
    </source>
</evidence>
<dbReference type="PROSITE" id="PS50011">
    <property type="entry name" value="PROTEIN_KINASE_DOM"/>
    <property type="match status" value="1"/>
</dbReference>
<dbReference type="CDD" id="cd10422">
    <property type="entry name" value="RNase_Ire1"/>
    <property type="match status" value="1"/>
</dbReference>
<keyword evidence="4" id="KW-0723">Serine/threonine-protein kinase</keyword>
<dbReference type="EMBL" id="CR382124">
    <property type="protein sequence ID" value="CAH00750.1"/>
    <property type="molecule type" value="Genomic_DNA"/>
</dbReference>
<evidence type="ECO:0000256" key="5">
    <source>
        <dbReference type="ARBA" id="ARBA00022679"/>
    </source>
</evidence>
<evidence type="ECO:0000259" key="20">
    <source>
        <dbReference type="PROSITE" id="PS50011"/>
    </source>
</evidence>
<dbReference type="PROSITE" id="PS50112">
    <property type="entry name" value="PAS"/>
    <property type="match status" value="1"/>
</dbReference>
<keyword evidence="11" id="KW-0378">Hydrolase</keyword>
<dbReference type="InterPro" id="IPR018391">
    <property type="entry name" value="PQQ_b-propeller_rpt"/>
</dbReference>
<evidence type="ECO:0000259" key="22">
    <source>
        <dbReference type="PROSITE" id="PS51392"/>
    </source>
</evidence>
<dbReference type="InterPro" id="IPR011009">
    <property type="entry name" value="Kinase-like_dom_sf"/>
</dbReference>
<comment type="subcellular location">
    <subcellularLocation>
        <location evidence="2">Membrane</location>
        <topology evidence="2">Single-pass type I membrane protein</topology>
    </subcellularLocation>
</comment>
<dbReference type="FunFam" id="1.20.1440.180:FF:000002">
    <property type="entry name" value="Serine/threonine-protein kinase/endoribonuclease IRE1"/>
    <property type="match status" value="1"/>
</dbReference>
<protein>
    <recommendedName>
        <fullName evidence="3">non-specific serine/threonine protein kinase</fullName>
        <ecNumber evidence="3">2.7.11.1</ecNumber>
    </recommendedName>
</protein>
<dbReference type="InterPro" id="IPR011047">
    <property type="entry name" value="Quinoprotein_ADH-like_sf"/>
</dbReference>
<dbReference type="GO" id="GO:0004674">
    <property type="term" value="F:protein serine/threonine kinase activity"/>
    <property type="evidence" value="ECO:0007669"/>
    <property type="project" value="UniProtKB-KW"/>
</dbReference>
<dbReference type="GO" id="GO:0051082">
    <property type="term" value="F:unfolded protein binding"/>
    <property type="evidence" value="ECO:0007669"/>
    <property type="project" value="TreeGrafter"/>
</dbReference>
<evidence type="ECO:0000256" key="16">
    <source>
        <dbReference type="ARBA" id="ARBA00023180"/>
    </source>
</evidence>
<dbReference type="EC" id="2.7.11.1" evidence="3"/>
<evidence type="ECO:0000256" key="14">
    <source>
        <dbReference type="ARBA" id="ARBA00022989"/>
    </source>
</evidence>
<keyword evidence="5" id="KW-0808">Transferase</keyword>
<dbReference type="KEGG" id="kla:KLLA0_D13266g"/>
<evidence type="ECO:0000256" key="11">
    <source>
        <dbReference type="ARBA" id="ARBA00022801"/>
    </source>
</evidence>
<evidence type="ECO:0000256" key="12">
    <source>
        <dbReference type="ARBA" id="ARBA00022840"/>
    </source>
</evidence>
<dbReference type="InParanoid" id="Q6CQY5"/>
<organism evidence="23 24">
    <name type="scientific">Kluyveromyces lactis (strain ATCC 8585 / CBS 2359 / DSM 70799 / NBRC 1267 / NRRL Y-1140 / WM37)</name>
    <name type="common">Yeast</name>
    <name type="synonym">Candida sphaerica</name>
    <dbReference type="NCBI Taxonomy" id="284590"/>
    <lineage>
        <taxon>Eukaryota</taxon>
        <taxon>Fungi</taxon>
        <taxon>Dikarya</taxon>
        <taxon>Ascomycota</taxon>
        <taxon>Saccharomycotina</taxon>
        <taxon>Saccharomycetes</taxon>
        <taxon>Saccharomycetales</taxon>
        <taxon>Saccharomycetaceae</taxon>
        <taxon>Kluyveromyces</taxon>
    </lineage>
</organism>
<evidence type="ECO:0000256" key="19">
    <source>
        <dbReference type="SAM" id="MobiDB-lite"/>
    </source>
</evidence>
<name>Q6CQY5_KLULA</name>
<evidence type="ECO:0000256" key="15">
    <source>
        <dbReference type="ARBA" id="ARBA00023136"/>
    </source>
</evidence>
<dbReference type="Gene3D" id="3.30.200.20">
    <property type="entry name" value="Phosphorylase Kinase, domain 1"/>
    <property type="match status" value="1"/>
</dbReference>
<dbReference type="Proteomes" id="UP000000598">
    <property type="component" value="Chromosome D"/>
</dbReference>
<dbReference type="InterPro" id="IPR015943">
    <property type="entry name" value="WD40/YVTN_repeat-like_dom_sf"/>
</dbReference>
<dbReference type="SMART" id="SM00580">
    <property type="entry name" value="PUG"/>
    <property type="match status" value="1"/>
</dbReference>
<dbReference type="InterPro" id="IPR038357">
    <property type="entry name" value="KEN_sf"/>
</dbReference>
<keyword evidence="6" id="KW-0812">Transmembrane</keyword>
<dbReference type="InterPro" id="IPR008271">
    <property type="entry name" value="Ser/Thr_kinase_AS"/>
</dbReference>
<dbReference type="GO" id="GO:0046872">
    <property type="term" value="F:metal ion binding"/>
    <property type="evidence" value="ECO:0007669"/>
    <property type="project" value="UniProtKB-KW"/>
</dbReference>
<dbReference type="InterPro" id="IPR000719">
    <property type="entry name" value="Prot_kinase_dom"/>
</dbReference>
<dbReference type="PANTHER" id="PTHR13954:SF6">
    <property type="entry name" value="NON-SPECIFIC SERINE_THREONINE PROTEIN KINASE"/>
    <property type="match status" value="1"/>
</dbReference>
<dbReference type="AlphaFoldDB" id="Q6CQY5"/>
<evidence type="ECO:0000313" key="24">
    <source>
        <dbReference type="Proteomes" id="UP000000598"/>
    </source>
</evidence>
<comment type="catalytic activity">
    <reaction evidence="17">
        <text>L-threonyl-[protein] + ATP = O-phospho-L-threonyl-[protein] + ADP + H(+)</text>
        <dbReference type="Rhea" id="RHEA:46608"/>
        <dbReference type="Rhea" id="RHEA-COMP:11060"/>
        <dbReference type="Rhea" id="RHEA-COMP:11605"/>
        <dbReference type="ChEBI" id="CHEBI:15378"/>
        <dbReference type="ChEBI" id="CHEBI:30013"/>
        <dbReference type="ChEBI" id="CHEBI:30616"/>
        <dbReference type="ChEBI" id="CHEBI:61977"/>
        <dbReference type="ChEBI" id="CHEBI:456216"/>
        <dbReference type="EC" id="2.7.11.1"/>
    </reaction>
    <physiologicalReaction direction="left-to-right" evidence="17">
        <dbReference type="Rhea" id="RHEA:46609"/>
    </physiologicalReaction>
</comment>